<feature type="transmembrane region" description="Helical" evidence="1">
    <location>
        <begin position="328"/>
        <end position="347"/>
    </location>
</feature>
<dbReference type="HOGENOM" id="CLU_040895_0_0_9"/>
<dbReference type="NCBIfam" id="TIGR02867">
    <property type="entry name" value="spore_II_P"/>
    <property type="match status" value="1"/>
</dbReference>
<dbReference type="AlphaFoldDB" id="A0A097AS95"/>
<evidence type="ECO:0000256" key="1">
    <source>
        <dbReference type="SAM" id="Phobius"/>
    </source>
</evidence>
<keyword evidence="1" id="KW-1133">Transmembrane helix</keyword>
<dbReference type="RefSeq" id="WP_049685398.1">
    <property type="nucleotide sequence ID" value="NZ_CP009170.1"/>
</dbReference>
<gene>
    <name evidence="2" type="primary">spoIIP</name>
    <name evidence="2" type="ORF">TKV_c15210</name>
</gene>
<reference evidence="3" key="1">
    <citation type="journal article" date="2015" name="Genome Announc.">
        <title>Whole-Genome Sequences of 80 Environmental and Clinical Isolates of Burkholderia pseudomallei.</title>
        <authorList>
            <person name="Johnson S.L."/>
            <person name="Baker A.L."/>
            <person name="Chain P.S."/>
            <person name="Currie B.J."/>
            <person name="Daligault H.E."/>
            <person name="Davenport K.W."/>
            <person name="Davis C.B."/>
            <person name="Inglis T.J."/>
            <person name="Kaestli M."/>
            <person name="Koren S."/>
            <person name="Mayo M."/>
            <person name="Merritt A.J."/>
            <person name="Price E.P."/>
            <person name="Sarovich D.S."/>
            <person name="Warner J."/>
            <person name="Rosovitz M.J."/>
        </authorList>
    </citation>
    <scope>NUCLEOTIDE SEQUENCE [LARGE SCALE GENOMIC DNA]</scope>
    <source>
        <strain evidence="3">DSM 2030</strain>
    </source>
</reference>
<dbReference type="KEGG" id="tki:TKV_c15210"/>
<organism evidence="2 3">
    <name type="scientific">Thermoanaerobacter kivui</name>
    <name type="common">Acetogenium kivui</name>
    <dbReference type="NCBI Taxonomy" id="2325"/>
    <lineage>
        <taxon>Bacteria</taxon>
        <taxon>Bacillati</taxon>
        <taxon>Bacillota</taxon>
        <taxon>Clostridia</taxon>
        <taxon>Thermoanaerobacterales</taxon>
        <taxon>Thermoanaerobacteraceae</taxon>
        <taxon>Thermoanaerobacter</taxon>
    </lineage>
</organism>
<keyword evidence="1" id="KW-0472">Membrane</keyword>
<evidence type="ECO:0000313" key="3">
    <source>
        <dbReference type="Proteomes" id="UP000029669"/>
    </source>
</evidence>
<keyword evidence="1" id="KW-0812">Transmembrane</keyword>
<dbReference type="Proteomes" id="UP000029669">
    <property type="component" value="Chromosome"/>
</dbReference>
<sequence>MKETKRIKIIIFGLIAIFLLGITFNAYAEKKTSQEHGYYTVYEEKSDKMLFRTAIDVYKGDRYLSSDNKLYEITKVDKTEKIAYAKYLRTEKLPEVDIEEISQAMAVAENTGEKRIAIYSTHSDESYLPSDGAASINGHGGIYKVDVALQKALEAKGVKVKIDRTLYLPHDAMAYARSRSGAVKLLKDFKPDLLLDVHRDAVPLEEYIRKIAGKNATGVRIVLGRTNPNLKANQQLAYRIKAMADKTYPNIIKDVFFGKGDFNQDLTPNSLLLEFGTYSHTRERAEVSASLIADILTKALYGSDEQKQVGAVTKTQKPLPGQNRAATTAIWILVGVVVVSAVGFMFLSTGGREMYHKFSKATRKEFASYLGKFKRKKGDRP</sequence>
<dbReference type="EMBL" id="CP009170">
    <property type="protein sequence ID" value="AIS52686.1"/>
    <property type="molecule type" value="Genomic_DNA"/>
</dbReference>
<dbReference type="eggNOG" id="COG1249">
    <property type="taxonomic scope" value="Bacteria"/>
</dbReference>
<evidence type="ECO:0000313" key="2">
    <source>
        <dbReference type="EMBL" id="AIS52686.1"/>
    </source>
</evidence>
<accession>A0A097AS95</accession>
<proteinExistence type="predicted"/>
<dbReference type="Pfam" id="PF07454">
    <property type="entry name" value="SpoIIP"/>
    <property type="match status" value="1"/>
</dbReference>
<dbReference type="STRING" id="2325.TKV_c15210"/>
<protein>
    <submittedName>
        <fullName evidence="2">Stage II sporulation protein P</fullName>
    </submittedName>
</protein>
<name>A0A097AS95_THEKI</name>
<dbReference type="InterPro" id="IPR010897">
    <property type="entry name" value="Spore_II_P"/>
</dbReference>
<dbReference type="OrthoDB" id="1633470at2"/>
<dbReference type="SUPFAM" id="SSF53187">
    <property type="entry name" value="Zn-dependent exopeptidases"/>
    <property type="match status" value="1"/>
</dbReference>
<keyword evidence="3" id="KW-1185">Reference proteome</keyword>